<feature type="domain" description="DUF1559" evidence="1">
    <location>
        <begin position="1"/>
        <end position="214"/>
    </location>
</feature>
<dbReference type="eggNOG" id="COG2165">
    <property type="taxonomic scope" value="Bacteria"/>
</dbReference>
<dbReference type="AlphaFoldDB" id="A3ZX91"/>
<dbReference type="InterPro" id="IPR011453">
    <property type="entry name" value="DUF1559"/>
</dbReference>
<reference evidence="2 3" key="1">
    <citation type="submission" date="2006-02" db="EMBL/GenBank/DDBJ databases">
        <authorList>
            <person name="Amann R."/>
            <person name="Ferriera S."/>
            <person name="Johnson J."/>
            <person name="Kravitz S."/>
            <person name="Halpern A."/>
            <person name="Remington K."/>
            <person name="Beeson K."/>
            <person name="Tran B."/>
            <person name="Rogers Y.-H."/>
            <person name="Friedman R."/>
            <person name="Venter J.C."/>
        </authorList>
    </citation>
    <scope>NUCLEOTIDE SEQUENCE [LARGE SCALE GENOMIC DNA]</scope>
    <source>
        <strain evidence="2 3">DSM 3645</strain>
    </source>
</reference>
<dbReference type="EMBL" id="AANZ01000018">
    <property type="protein sequence ID" value="EAQ78866.1"/>
    <property type="molecule type" value="Genomic_DNA"/>
</dbReference>
<proteinExistence type="predicted"/>
<evidence type="ECO:0000259" key="1">
    <source>
        <dbReference type="Pfam" id="PF07596"/>
    </source>
</evidence>
<dbReference type="RefSeq" id="WP_002653798.1">
    <property type="nucleotide sequence ID" value="NZ_CH672376.1"/>
</dbReference>
<dbReference type="NCBIfam" id="TIGR04294">
    <property type="entry name" value="pre_pil_HX9DG"/>
    <property type="match status" value="1"/>
</dbReference>
<dbReference type="Proteomes" id="UP000004358">
    <property type="component" value="Unassembled WGS sequence"/>
</dbReference>
<sequence length="232" mass="24661">YDKIDFSQSWSEGSVSDAMGTDAGSPVFKIYECPSASLSLEVSTDDRHTMIADYISIAGVVNDFAGVTGATENETTVGNAAMNGVLYYHSRTNFAHVTDGSSNTMAVSEVGAWLKNNSGSKVDYRSTQYGFNMGTTGTNNNKTALPNSTDSRCFNTTSLRYPINQIEPYTSDCATDGVCANYGNNAPLRSNHPGGVSALFVDGSVHFLPSTIDLLTFGKLGVRNDGLVVSLP</sequence>
<dbReference type="HOGENOM" id="CLU_1192043_0_0_0"/>
<name>A3ZX91_9BACT</name>
<organism evidence="2 3">
    <name type="scientific">Blastopirellula marina DSM 3645</name>
    <dbReference type="NCBI Taxonomy" id="314230"/>
    <lineage>
        <taxon>Bacteria</taxon>
        <taxon>Pseudomonadati</taxon>
        <taxon>Planctomycetota</taxon>
        <taxon>Planctomycetia</taxon>
        <taxon>Pirellulales</taxon>
        <taxon>Pirellulaceae</taxon>
        <taxon>Blastopirellula</taxon>
    </lineage>
</organism>
<evidence type="ECO:0000313" key="2">
    <source>
        <dbReference type="EMBL" id="EAQ78866.1"/>
    </source>
</evidence>
<comment type="caution">
    <text evidence="2">The sequence shown here is derived from an EMBL/GenBank/DDBJ whole genome shotgun (WGS) entry which is preliminary data.</text>
</comment>
<gene>
    <name evidence="2" type="ORF">DSM3645_30231</name>
</gene>
<feature type="non-terminal residue" evidence="2">
    <location>
        <position position="1"/>
    </location>
</feature>
<accession>A3ZX91</accession>
<dbReference type="Pfam" id="PF07596">
    <property type="entry name" value="SBP_bac_10"/>
    <property type="match status" value="1"/>
</dbReference>
<dbReference type="STRING" id="314230.DSM3645_30231"/>
<dbReference type="InterPro" id="IPR027558">
    <property type="entry name" value="Pre_pil_HX9DG_C"/>
</dbReference>
<protein>
    <recommendedName>
        <fullName evidence="1">DUF1559 domain-containing protein</fullName>
    </recommendedName>
</protein>
<evidence type="ECO:0000313" key="3">
    <source>
        <dbReference type="Proteomes" id="UP000004358"/>
    </source>
</evidence>